<dbReference type="AlphaFoldDB" id="A0A9X3I8T4"/>
<organism evidence="1 2">
    <name type="scientific">Pedobacter agri</name>
    <dbReference type="NCBI Taxonomy" id="454586"/>
    <lineage>
        <taxon>Bacteria</taxon>
        <taxon>Pseudomonadati</taxon>
        <taxon>Bacteroidota</taxon>
        <taxon>Sphingobacteriia</taxon>
        <taxon>Sphingobacteriales</taxon>
        <taxon>Sphingobacteriaceae</taxon>
        <taxon>Pedobacter</taxon>
    </lineage>
</organism>
<proteinExistence type="predicted"/>
<evidence type="ECO:0000313" key="1">
    <source>
        <dbReference type="EMBL" id="MCX3263803.1"/>
    </source>
</evidence>
<protein>
    <submittedName>
        <fullName evidence="1">Uncharacterized protein</fullName>
    </submittedName>
</protein>
<accession>A0A9X3I8T4</accession>
<reference evidence="1" key="1">
    <citation type="submission" date="2022-11" db="EMBL/GenBank/DDBJ databases">
        <authorList>
            <person name="Graham C."/>
            <person name="Newman J.D."/>
        </authorList>
    </citation>
    <scope>NUCLEOTIDE SEQUENCE</scope>
    <source>
        <strain evidence="1">DSM 19486</strain>
    </source>
</reference>
<evidence type="ECO:0000313" key="2">
    <source>
        <dbReference type="Proteomes" id="UP001142592"/>
    </source>
</evidence>
<keyword evidence="2" id="KW-1185">Reference proteome</keyword>
<name>A0A9X3I8T4_9SPHI</name>
<dbReference type="EMBL" id="JAPJUH010000001">
    <property type="protein sequence ID" value="MCX3263803.1"/>
    <property type="molecule type" value="Genomic_DNA"/>
</dbReference>
<comment type="caution">
    <text evidence="1">The sequence shown here is derived from an EMBL/GenBank/DDBJ whole genome shotgun (WGS) entry which is preliminary data.</text>
</comment>
<gene>
    <name evidence="1" type="ORF">OQZ29_03550</name>
</gene>
<sequence length="198" mass="22578">MKNIYFIALLSIFSINYLLAQESSLNSEKIDGSNLIEQLHSDRYQFNKRLIKHEADLTRLPVSQSILKSGKFTITFAGRDYVINNKQVVAISGIKLSKTALAAITNKLSLLDHLQKNCSETVNAEYKKDRRNLQYIKNLDRQYFSSLKQISSITGDISRELRKPNASITIELAMDKVNVPQMFTNSSIRQEVLFAETK</sequence>
<dbReference type="Proteomes" id="UP001142592">
    <property type="component" value="Unassembled WGS sequence"/>
</dbReference>
<dbReference type="RefSeq" id="WP_029204396.1">
    <property type="nucleotide sequence ID" value="NZ_JAPJUH010000001.1"/>
</dbReference>